<name>A0A0R3N7K3_9BRAD</name>
<proteinExistence type="predicted"/>
<gene>
    <name evidence="2" type="ORF">CQ14_40705</name>
</gene>
<reference evidence="2 3" key="1">
    <citation type="submission" date="2014-03" db="EMBL/GenBank/DDBJ databases">
        <title>Bradyrhizobium valentinum sp. nov., isolated from effective nodules of Lupinus mariae-josephae, a lupine endemic of basic-lime soils in Eastern Spain.</title>
        <authorList>
            <person name="Duran D."/>
            <person name="Rey L."/>
            <person name="Navarro A."/>
            <person name="Busquets A."/>
            <person name="Imperial J."/>
            <person name="Ruiz-Argueso T."/>
        </authorList>
    </citation>
    <scope>NUCLEOTIDE SEQUENCE [LARGE SCALE GENOMIC DNA]</scope>
    <source>
        <strain evidence="2 3">CCBAU 23086</strain>
    </source>
</reference>
<comment type="caution">
    <text evidence="2">The sequence shown here is derived from an EMBL/GenBank/DDBJ whole genome shotgun (WGS) entry which is preliminary data.</text>
</comment>
<feature type="transmembrane region" description="Helical" evidence="1">
    <location>
        <begin position="46"/>
        <end position="71"/>
    </location>
</feature>
<dbReference type="Proteomes" id="UP000051660">
    <property type="component" value="Unassembled WGS sequence"/>
</dbReference>
<sequence>MKIALLALLGLALGILGGAALGIGAGLVWIEVFKTTSFEGYSGMLVFFTFMPLGAAIGGIGCALLFGIIAIRDAEIAIEREPARRRDR</sequence>
<evidence type="ECO:0000313" key="2">
    <source>
        <dbReference type="EMBL" id="KRR28338.1"/>
    </source>
</evidence>
<keyword evidence="1" id="KW-0472">Membrane</keyword>
<protein>
    <submittedName>
        <fullName evidence="2">Uncharacterized protein</fullName>
    </submittedName>
</protein>
<keyword evidence="1" id="KW-0812">Transmembrane</keyword>
<dbReference type="STRING" id="722472.SAMN05444321_3498"/>
<evidence type="ECO:0000313" key="3">
    <source>
        <dbReference type="Proteomes" id="UP000051660"/>
    </source>
</evidence>
<evidence type="ECO:0000256" key="1">
    <source>
        <dbReference type="SAM" id="Phobius"/>
    </source>
</evidence>
<dbReference type="RefSeq" id="WP_057856008.1">
    <property type="nucleotide sequence ID" value="NZ_LLYB01000026.1"/>
</dbReference>
<keyword evidence="1" id="KW-1133">Transmembrane helix</keyword>
<accession>A0A0R3N7K3</accession>
<organism evidence="2 3">
    <name type="scientific">Bradyrhizobium lablabi</name>
    <dbReference type="NCBI Taxonomy" id="722472"/>
    <lineage>
        <taxon>Bacteria</taxon>
        <taxon>Pseudomonadati</taxon>
        <taxon>Pseudomonadota</taxon>
        <taxon>Alphaproteobacteria</taxon>
        <taxon>Hyphomicrobiales</taxon>
        <taxon>Nitrobacteraceae</taxon>
        <taxon>Bradyrhizobium</taxon>
    </lineage>
</organism>
<dbReference type="AlphaFoldDB" id="A0A0R3N7K3"/>
<dbReference type="EMBL" id="LLYB01000026">
    <property type="protein sequence ID" value="KRR28338.1"/>
    <property type="molecule type" value="Genomic_DNA"/>
</dbReference>